<accession>A0A0N4WDW4</accession>
<sequence length="97" mass="10475">MYPSSQISILRNRSPPSVLVVGTCCAIPCYAVLHLYRVNACIHDDLICLPSSAVANPLGQPAKDNRQQLDLATHGSSCHRLCRLAEGNAPHGPTERN</sequence>
<name>A0A0N4WDW4_HAEPC</name>
<keyword evidence="2" id="KW-1185">Reference proteome</keyword>
<evidence type="ECO:0000313" key="1">
    <source>
        <dbReference type="EMBL" id="VDO35814.1"/>
    </source>
</evidence>
<organism evidence="3">
    <name type="scientific">Haemonchus placei</name>
    <name type="common">Barber's pole worm</name>
    <dbReference type="NCBI Taxonomy" id="6290"/>
    <lineage>
        <taxon>Eukaryota</taxon>
        <taxon>Metazoa</taxon>
        <taxon>Ecdysozoa</taxon>
        <taxon>Nematoda</taxon>
        <taxon>Chromadorea</taxon>
        <taxon>Rhabditida</taxon>
        <taxon>Rhabditina</taxon>
        <taxon>Rhabditomorpha</taxon>
        <taxon>Strongyloidea</taxon>
        <taxon>Trichostrongylidae</taxon>
        <taxon>Haemonchus</taxon>
    </lineage>
</organism>
<dbReference type="AlphaFoldDB" id="A0A0N4WDW4"/>
<proteinExistence type="predicted"/>
<gene>
    <name evidence="1" type="ORF">HPLM_LOCUS8788</name>
</gene>
<evidence type="ECO:0000313" key="3">
    <source>
        <dbReference type="WBParaSite" id="HPLM_0000879601-mRNA-1"/>
    </source>
</evidence>
<dbReference type="Proteomes" id="UP000268014">
    <property type="component" value="Unassembled WGS sequence"/>
</dbReference>
<dbReference type="WBParaSite" id="HPLM_0000879601-mRNA-1">
    <property type="protein sequence ID" value="HPLM_0000879601-mRNA-1"/>
    <property type="gene ID" value="HPLM_0000879601"/>
</dbReference>
<reference evidence="3" key="1">
    <citation type="submission" date="2017-02" db="UniProtKB">
        <authorList>
            <consortium name="WormBaseParasite"/>
        </authorList>
    </citation>
    <scope>IDENTIFICATION</scope>
</reference>
<dbReference type="EMBL" id="UZAF01016931">
    <property type="protein sequence ID" value="VDO35814.1"/>
    <property type="molecule type" value="Genomic_DNA"/>
</dbReference>
<reference evidence="1 2" key="2">
    <citation type="submission" date="2018-11" db="EMBL/GenBank/DDBJ databases">
        <authorList>
            <consortium name="Pathogen Informatics"/>
        </authorList>
    </citation>
    <scope>NUCLEOTIDE SEQUENCE [LARGE SCALE GENOMIC DNA]</scope>
    <source>
        <strain evidence="1 2">MHpl1</strain>
    </source>
</reference>
<protein>
    <submittedName>
        <fullName evidence="3">Secreted protein</fullName>
    </submittedName>
</protein>
<evidence type="ECO:0000313" key="2">
    <source>
        <dbReference type="Proteomes" id="UP000268014"/>
    </source>
</evidence>